<evidence type="ECO:0000256" key="1">
    <source>
        <dbReference type="ARBA" id="ARBA00001933"/>
    </source>
</evidence>
<dbReference type="InterPro" id="IPR004839">
    <property type="entry name" value="Aminotransferase_I/II_large"/>
</dbReference>
<dbReference type="InterPro" id="IPR015421">
    <property type="entry name" value="PyrdxlP-dep_Trfase_major"/>
</dbReference>
<feature type="domain" description="Aminotransferase class I/classII large" evidence="8">
    <location>
        <begin position="30"/>
        <end position="384"/>
    </location>
</feature>
<keyword evidence="10" id="KW-1185">Reference proteome</keyword>
<sequence length="394" mass="42658">MTTRTKATFFPPIPEAQRWLQGIEFSPDRPLINLAQAAPADPPPAPMLAAMAEMLGEPESHLYGPVLGLPGLRDALAQEWSGHYAGSVGAAEVGITAGCNQAFAAVMSALTTEGDEVLLPVPWYFNHKMWLDMAGVKAVPLPCDDRLIPDMEAARRLIGGRTKAIVLVTPNNPTGAEYPAQTLRALYDLCRDTGVKLVVDETYRDFDSRPGAPHDLLSDPDRADVLIQLYSFSKAYRLTGHRIGAIIAAETLLHEVEKFQDTVAICAPSFGQKAALWGLENLARWKAGQRDEILARRAALADAFGPLEARGWRLRGLGAYFAYVEHPFAMGASALAPLLVREAQALVLPATMFMPQGDASGERCLRVAFANADAARLRLFAERLAAVDLPPLAP</sequence>
<evidence type="ECO:0000256" key="6">
    <source>
        <dbReference type="ARBA" id="ARBA00022898"/>
    </source>
</evidence>
<dbReference type="NCBIfam" id="NF005732">
    <property type="entry name" value="PRK07550.1"/>
    <property type="match status" value="1"/>
</dbReference>
<dbReference type="InterPro" id="IPR015424">
    <property type="entry name" value="PyrdxlP-dep_Trfase"/>
</dbReference>
<gene>
    <name evidence="9" type="ORF">J5474_05955</name>
</gene>
<reference evidence="9" key="1">
    <citation type="submission" date="2021-03" db="EMBL/GenBank/DDBJ databases">
        <title>Sagittula salina sp. nov. strain M10.9X isolated from the marine waste.</title>
        <authorList>
            <person name="Satari L."/>
            <person name="Molina-Menor E."/>
            <person name="Vidal-Verdu A."/>
            <person name="Pascual J."/>
            <person name="Pereto J."/>
            <person name="Porcar M."/>
        </authorList>
    </citation>
    <scope>NUCLEOTIDE SEQUENCE</scope>
    <source>
        <strain evidence="9">M10.9X</strain>
    </source>
</reference>
<comment type="similarity">
    <text evidence="2">Belongs to the class-I pyridoxal-phosphate-dependent aminotransferase family.</text>
</comment>
<evidence type="ECO:0000256" key="2">
    <source>
        <dbReference type="ARBA" id="ARBA00007441"/>
    </source>
</evidence>
<dbReference type="RefSeq" id="WP_209359878.1">
    <property type="nucleotide sequence ID" value="NZ_JAGISH010000002.1"/>
</dbReference>
<accession>A0A940MHV8</accession>
<evidence type="ECO:0000256" key="4">
    <source>
        <dbReference type="ARBA" id="ARBA00022576"/>
    </source>
</evidence>
<name>A0A940MHV8_9RHOB</name>
<evidence type="ECO:0000259" key="8">
    <source>
        <dbReference type="Pfam" id="PF00155"/>
    </source>
</evidence>
<dbReference type="AlphaFoldDB" id="A0A940MHV8"/>
<dbReference type="GO" id="GO:0006520">
    <property type="term" value="P:amino acid metabolic process"/>
    <property type="evidence" value="ECO:0007669"/>
    <property type="project" value="InterPro"/>
</dbReference>
<proteinExistence type="inferred from homology"/>
<dbReference type="SUPFAM" id="SSF53383">
    <property type="entry name" value="PLP-dependent transferases"/>
    <property type="match status" value="1"/>
</dbReference>
<keyword evidence="5" id="KW-0808">Transferase</keyword>
<dbReference type="CDD" id="cd00609">
    <property type="entry name" value="AAT_like"/>
    <property type="match status" value="1"/>
</dbReference>
<dbReference type="Proteomes" id="UP000675940">
    <property type="component" value="Unassembled WGS sequence"/>
</dbReference>
<evidence type="ECO:0000256" key="7">
    <source>
        <dbReference type="ARBA" id="ARBA00049185"/>
    </source>
</evidence>
<dbReference type="PANTHER" id="PTHR46383">
    <property type="entry name" value="ASPARTATE AMINOTRANSFERASE"/>
    <property type="match status" value="1"/>
</dbReference>
<comment type="catalytic activity">
    <reaction evidence="7">
        <text>L-aspartate + 2-oxoglutarate = oxaloacetate + L-glutamate</text>
        <dbReference type="Rhea" id="RHEA:21824"/>
        <dbReference type="ChEBI" id="CHEBI:16452"/>
        <dbReference type="ChEBI" id="CHEBI:16810"/>
        <dbReference type="ChEBI" id="CHEBI:29985"/>
        <dbReference type="ChEBI" id="CHEBI:29991"/>
        <dbReference type="EC" id="2.6.1.1"/>
    </reaction>
</comment>
<evidence type="ECO:0000313" key="9">
    <source>
        <dbReference type="EMBL" id="MBP0482035.1"/>
    </source>
</evidence>
<comment type="cofactor">
    <cofactor evidence="1">
        <name>pyridoxal 5'-phosphate</name>
        <dbReference type="ChEBI" id="CHEBI:597326"/>
    </cofactor>
</comment>
<dbReference type="Gene3D" id="3.40.640.10">
    <property type="entry name" value="Type I PLP-dependent aspartate aminotransferase-like (Major domain)"/>
    <property type="match status" value="1"/>
</dbReference>
<dbReference type="EC" id="2.6.1.1" evidence="3"/>
<comment type="caution">
    <text evidence="9">The sequence shown here is derived from an EMBL/GenBank/DDBJ whole genome shotgun (WGS) entry which is preliminary data.</text>
</comment>
<evidence type="ECO:0000313" key="10">
    <source>
        <dbReference type="Proteomes" id="UP000675940"/>
    </source>
</evidence>
<dbReference type="EMBL" id="JAGISH010000002">
    <property type="protein sequence ID" value="MBP0482035.1"/>
    <property type="molecule type" value="Genomic_DNA"/>
</dbReference>
<dbReference type="InterPro" id="IPR050596">
    <property type="entry name" value="AspAT/PAT-like"/>
</dbReference>
<protein>
    <recommendedName>
        <fullName evidence="3">aspartate transaminase</fullName>
        <ecNumber evidence="3">2.6.1.1</ecNumber>
    </recommendedName>
</protein>
<dbReference type="GO" id="GO:0004069">
    <property type="term" value="F:L-aspartate:2-oxoglutarate aminotransferase activity"/>
    <property type="evidence" value="ECO:0007669"/>
    <property type="project" value="UniProtKB-EC"/>
</dbReference>
<dbReference type="GO" id="GO:0030170">
    <property type="term" value="F:pyridoxal phosphate binding"/>
    <property type="evidence" value="ECO:0007669"/>
    <property type="project" value="InterPro"/>
</dbReference>
<evidence type="ECO:0000256" key="3">
    <source>
        <dbReference type="ARBA" id="ARBA00012753"/>
    </source>
</evidence>
<keyword evidence="6" id="KW-0663">Pyridoxal phosphate</keyword>
<dbReference type="Pfam" id="PF00155">
    <property type="entry name" value="Aminotran_1_2"/>
    <property type="match status" value="1"/>
</dbReference>
<organism evidence="9 10">
    <name type="scientific">Sagittula salina</name>
    <dbReference type="NCBI Taxonomy" id="2820268"/>
    <lineage>
        <taxon>Bacteria</taxon>
        <taxon>Pseudomonadati</taxon>
        <taxon>Pseudomonadota</taxon>
        <taxon>Alphaproteobacteria</taxon>
        <taxon>Rhodobacterales</taxon>
        <taxon>Roseobacteraceae</taxon>
        <taxon>Sagittula</taxon>
    </lineage>
</organism>
<keyword evidence="4 9" id="KW-0032">Aminotransferase</keyword>
<evidence type="ECO:0000256" key="5">
    <source>
        <dbReference type="ARBA" id="ARBA00022679"/>
    </source>
</evidence>
<dbReference type="PANTHER" id="PTHR46383:SF1">
    <property type="entry name" value="ASPARTATE AMINOTRANSFERASE"/>
    <property type="match status" value="1"/>
</dbReference>